<reference evidence="2" key="1">
    <citation type="submission" date="2020-03" db="EMBL/GenBank/DDBJ databases">
        <authorList>
            <person name="Weist P."/>
        </authorList>
    </citation>
    <scope>NUCLEOTIDE SEQUENCE</scope>
</reference>
<feature type="region of interest" description="Disordered" evidence="1">
    <location>
        <begin position="25"/>
        <end position="95"/>
    </location>
</feature>
<accession>A0A9N7UTC8</accession>
<protein>
    <submittedName>
        <fullName evidence="2">Uncharacterized protein</fullName>
    </submittedName>
</protein>
<dbReference type="Proteomes" id="UP001153269">
    <property type="component" value="Unassembled WGS sequence"/>
</dbReference>
<proteinExistence type="predicted"/>
<feature type="compositionally biased region" description="Basic and acidic residues" evidence="1">
    <location>
        <begin position="58"/>
        <end position="82"/>
    </location>
</feature>
<evidence type="ECO:0000256" key="1">
    <source>
        <dbReference type="SAM" id="MobiDB-lite"/>
    </source>
</evidence>
<dbReference type="EMBL" id="CADEAL010001839">
    <property type="protein sequence ID" value="CAB1435997.1"/>
    <property type="molecule type" value="Genomic_DNA"/>
</dbReference>
<feature type="compositionally biased region" description="Basic and acidic residues" evidence="1">
    <location>
        <begin position="35"/>
        <end position="45"/>
    </location>
</feature>
<dbReference type="AlphaFoldDB" id="A0A9N7UTC8"/>
<organism evidence="2 3">
    <name type="scientific">Pleuronectes platessa</name>
    <name type="common">European plaice</name>
    <dbReference type="NCBI Taxonomy" id="8262"/>
    <lineage>
        <taxon>Eukaryota</taxon>
        <taxon>Metazoa</taxon>
        <taxon>Chordata</taxon>
        <taxon>Craniata</taxon>
        <taxon>Vertebrata</taxon>
        <taxon>Euteleostomi</taxon>
        <taxon>Actinopterygii</taxon>
        <taxon>Neopterygii</taxon>
        <taxon>Teleostei</taxon>
        <taxon>Neoteleostei</taxon>
        <taxon>Acanthomorphata</taxon>
        <taxon>Carangaria</taxon>
        <taxon>Pleuronectiformes</taxon>
        <taxon>Pleuronectoidei</taxon>
        <taxon>Pleuronectidae</taxon>
        <taxon>Pleuronectes</taxon>
    </lineage>
</organism>
<comment type="caution">
    <text evidence="2">The sequence shown here is derived from an EMBL/GenBank/DDBJ whole genome shotgun (WGS) entry which is preliminary data.</text>
</comment>
<name>A0A9N7UTC8_PLEPL</name>
<keyword evidence="3" id="KW-1185">Reference proteome</keyword>
<gene>
    <name evidence="2" type="ORF">PLEPLA_LOCUS24011</name>
</gene>
<sequence length="95" mass="10494">MDNDVEPTTILLKKVWDSAQVRELHLGPAPPGTRSTEHEHPEHVDVSSGTSPGTSPDRVPEHLQVHLRDPVRDSCIPDRDVPSGRTLEANTDFRG</sequence>
<evidence type="ECO:0000313" key="2">
    <source>
        <dbReference type="EMBL" id="CAB1435997.1"/>
    </source>
</evidence>
<evidence type="ECO:0000313" key="3">
    <source>
        <dbReference type="Proteomes" id="UP001153269"/>
    </source>
</evidence>